<organism evidence="1 2">
    <name type="scientific">Chitinophaga filiformis</name>
    <name type="common">Myxococcus filiformis</name>
    <name type="synonym">Flexibacter filiformis</name>
    <dbReference type="NCBI Taxonomy" id="104663"/>
    <lineage>
        <taxon>Bacteria</taxon>
        <taxon>Pseudomonadati</taxon>
        <taxon>Bacteroidota</taxon>
        <taxon>Chitinophagia</taxon>
        <taxon>Chitinophagales</taxon>
        <taxon>Chitinophagaceae</taxon>
        <taxon>Chitinophaga</taxon>
    </lineage>
</organism>
<gene>
    <name evidence="1" type="ORF">SAMN04488121_105281</name>
</gene>
<accession>A0A1G7VU04</accession>
<dbReference type="OrthoDB" id="676708at2"/>
<dbReference type="EMBL" id="FNBN01000005">
    <property type="protein sequence ID" value="SDG63282.1"/>
    <property type="molecule type" value="Genomic_DNA"/>
</dbReference>
<dbReference type="STRING" id="104663.SAMN04488121_105281"/>
<protein>
    <submittedName>
        <fullName evidence="1">Uncharacterized protein</fullName>
    </submittedName>
</protein>
<dbReference type="Proteomes" id="UP000199045">
    <property type="component" value="Unassembled WGS sequence"/>
</dbReference>
<dbReference type="RefSeq" id="WP_089834929.1">
    <property type="nucleotide sequence ID" value="NZ_FNBN01000005.1"/>
</dbReference>
<name>A0A1G7VU04_CHIFI</name>
<dbReference type="AlphaFoldDB" id="A0A1G7VU04"/>
<proteinExistence type="predicted"/>
<reference evidence="1 2" key="1">
    <citation type="submission" date="2016-10" db="EMBL/GenBank/DDBJ databases">
        <authorList>
            <person name="de Groot N.N."/>
        </authorList>
    </citation>
    <scope>NUCLEOTIDE SEQUENCE [LARGE SCALE GENOMIC DNA]</scope>
    <source>
        <strain evidence="1 2">DSM 527</strain>
    </source>
</reference>
<evidence type="ECO:0000313" key="1">
    <source>
        <dbReference type="EMBL" id="SDG63282.1"/>
    </source>
</evidence>
<sequence>MKAFTVVINTDRYMVKPLNGHSPRYLVNVNGQDVVFENDGDGHVRAEATKAASMSLLLGLADKIEENAGV</sequence>
<evidence type="ECO:0000313" key="2">
    <source>
        <dbReference type="Proteomes" id="UP000199045"/>
    </source>
</evidence>